<reference evidence="2" key="1">
    <citation type="journal article" date="2019" name="bioRxiv">
        <title>The Genome of the Zebra Mussel, Dreissena polymorpha: A Resource for Invasive Species Research.</title>
        <authorList>
            <person name="McCartney M.A."/>
            <person name="Auch B."/>
            <person name="Kono T."/>
            <person name="Mallez S."/>
            <person name="Zhang Y."/>
            <person name="Obille A."/>
            <person name="Becker A."/>
            <person name="Abrahante J.E."/>
            <person name="Garbe J."/>
            <person name="Badalamenti J.P."/>
            <person name="Herman A."/>
            <person name="Mangelson H."/>
            <person name="Liachko I."/>
            <person name="Sullivan S."/>
            <person name="Sone E.D."/>
            <person name="Koren S."/>
            <person name="Silverstein K.A.T."/>
            <person name="Beckman K.B."/>
            <person name="Gohl D.M."/>
        </authorList>
    </citation>
    <scope>NUCLEOTIDE SEQUENCE</scope>
    <source>
        <strain evidence="2">Duluth1</strain>
        <tissue evidence="2">Whole animal</tissue>
    </source>
</reference>
<accession>A0A9D4LTD7</accession>
<evidence type="ECO:0000256" key="1">
    <source>
        <dbReference type="SAM" id="MobiDB-lite"/>
    </source>
</evidence>
<gene>
    <name evidence="2" type="ORF">DPMN_026437</name>
</gene>
<feature type="region of interest" description="Disordered" evidence="1">
    <location>
        <begin position="1"/>
        <end position="27"/>
    </location>
</feature>
<dbReference type="EMBL" id="JAIWYP010000002">
    <property type="protein sequence ID" value="KAH3863448.1"/>
    <property type="molecule type" value="Genomic_DNA"/>
</dbReference>
<sequence>MLSSLQCNIKSNCNKTDNRPRKEKTTTDFQIKRFLSPASSTKSYNEAGFGLNSVNHWMTRKQGQAQVTLIPPMMRAATVLGRPADVVGDVFQGIMSVMTSIYV</sequence>
<reference evidence="2" key="2">
    <citation type="submission" date="2020-11" db="EMBL/GenBank/DDBJ databases">
        <authorList>
            <person name="McCartney M.A."/>
            <person name="Auch B."/>
            <person name="Kono T."/>
            <person name="Mallez S."/>
            <person name="Becker A."/>
            <person name="Gohl D.M."/>
            <person name="Silverstein K.A.T."/>
            <person name="Koren S."/>
            <person name="Bechman K.B."/>
            <person name="Herman A."/>
            <person name="Abrahante J.E."/>
            <person name="Garbe J."/>
        </authorList>
    </citation>
    <scope>NUCLEOTIDE SEQUENCE</scope>
    <source>
        <strain evidence="2">Duluth1</strain>
        <tissue evidence="2">Whole animal</tissue>
    </source>
</reference>
<feature type="compositionally biased region" description="Polar residues" evidence="1">
    <location>
        <begin position="1"/>
        <end position="15"/>
    </location>
</feature>
<organism evidence="2 3">
    <name type="scientific">Dreissena polymorpha</name>
    <name type="common">Zebra mussel</name>
    <name type="synonym">Mytilus polymorpha</name>
    <dbReference type="NCBI Taxonomy" id="45954"/>
    <lineage>
        <taxon>Eukaryota</taxon>
        <taxon>Metazoa</taxon>
        <taxon>Spiralia</taxon>
        <taxon>Lophotrochozoa</taxon>
        <taxon>Mollusca</taxon>
        <taxon>Bivalvia</taxon>
        <taxon>Autobranchia</taxon>
        <taxon>Heteroconchia</taxon>
        <taxon>Euheterodonta</taxon>
        <taxon>Imparidentia</taxon>
        <taxon>Neoheterodontei</taxon>
        <taxon>Myida</taxon>
        <taxon>Dreissenoidea</taxon>
        <taxon>Dreissenidae</taxon>
        <taxon>Dreissena</taxon>
    </lineage>
</organism>
<keyword evidence="3" id="KW-1185">Reference proteome</keyword>
<evidence type="ECO:0000313" key="2">
    <source>
        <dbReference type="EMBL" id="KAH3863448.1"/>
    </source>
</evidence>
<comment type="caution">
    <text evidence="2">The sequence shown here is derived from an EMBL/GenBank/DDBJ whole genome shotgun (WGS) entry which is preliminary data.</text>
</comment>
<dbReference type="Proteomes" id="UP000828390">
    <property type="component" value="Unassembled WGS sequence"/>
</dbReference>
<name>A0A9D4LTD7_DREPO</name>
<proteinExistence type="predicted"/>
<feature type="compositionally biased region" description="Basic and acidic residues" evidence="1">
    <location>
        <begin position="16"/>
        <end position="26"/>
    </location>
</feature>
<protein>
    <submittedName>
        <fullName evidence="2">Uncharacterized protein</fullName>
    </submittedName>
</protein>
<evidence type="ECO:0000313" key="3">
    <source>
        <dbReference type="Proteomes" id="UP000828390"/>
    </source>
</evidence>
<dbReference type="AlphaFoldDB" id="A0A9D4LTD7"/>